<evidence type="ECO:0000313" key="2">
    <source>
        <dbReference type="EMBL" id="MFC6645883.1"/>
    </source>
</evidence>
<dbReference type="EMBL" id="JBHSWI010000001">
    <property type="protein sequence ID" value="MFC6645883.1"/>
    <property type="molecule type" value="Genomic_DNA"/>
</dbReference>
<dbReference type="RefSeq" id="WP_390234947.1">
    <property type="nucleotide sequence ID" value="NZ_JBHSWI010000001.1"/>
</dbReference>
<dbReference type="EC" id="2.1.-.-" evidence="2"/>
<organism evidence="2 3">
    <name type="scientific">Granulicella cerasi</name>
    <dbReference type="NCBI Taxonomy" id="741063"/>
    <lineage>
        <taxon>Bacteria</taxon>
        <taxon>Pseudomonadati</taxon>
        <taxon>Acidobacteriota</taxon>
        <taxon>Terriglobia</taxon>
        <taxon>Terriglobales</taxon>
        <taxon>Acidobacteriaceae</taxon>
        <taxon>Granulicella</taxon>
    </lineage>
</organism>
<sequence>MSGREVKMIFAAQARSFLRHHRAIAAPVSVAVRAYRKLRPVHEPVHPFDAEFGMNTGGLVGVARLRTGHANEAQAMAYYGSQPSAFRTAMRRWMASLAGAGQPVQTFTFVDIGCGKGRVLMLASEFPLQRIVGVELSPALVKDANENLRQWRLRPHACEQIEARVADVLEFPLPEGPTLLYLYNPFEAELFARWVQSLQPALASRTAPLHVMYMNPRHEALLAAVPGVELLWQESIAHDEAEASVSLIGSEPERVSLYRLA</sequence>
<dbReference type="GO" id="GO:0008168">
    <property type="term" value="F:methyltransferase activity"/>
    <property type="evidence" value="ECO:0007669"/>
    <property type="project" value="UniProtKB-KW"/>
</dbReference>
<dbReference type="CDD" id="cd02440">
    <property type="entry name" value="AdoMet_MTases"/>
    <property type="match status" value="1"/>
</dbReference>
<name>A0ABW1ZAJ5_9BACT</name>
<dbReference type="GO" id="GO:0032259">
    <property type="term" value="P:methylation"/>
    <property type="evidence" value="ECO:0007669"/>
    <property type="project" value="UniProtKB-KW"/>
</dbReference>
<dbReference type="Pfam" id="PF13649">
    <property type="entry name" value="Methyltransf_25"/>
    <property type="match status" value="1"/>
</dbReference>
<protein>
    <submittedName>
        <fullName evidence="2">Class I SAM-dependent methyltransferase</fullName>
        <ecNumber evidence="2">2.1.-.-</ecNumber>
    </submittedName>
</protein>
<evidence type="ECO:0000313" key="3">
    <source>
        <dbReference type="Proteomes" id="UP001596391"/>
    </source>
</evidence>
<evidence type="ECO:0000259" key="1">
    <source>
        <dbReference type="Pfam" id="PF13649"/>
    </source>
</evidence>
<dbReference type="InterPro" id="IPR041698">
    <property type="entry name" value="Methyltransf_25"/>
</dbReference>
<dbReference type="SUPFAM" id="SSF53335">
    <property type="entry name" value="S-adenosyl-L-methionine-dependent methyltransferases"/>
    <property type="match status" value="1"/>
</dbReference>
<keyword evidence="2" id="KW-0808">Transferase</keyword>
<keyword evidence="3" id="KW-1185">Reference proteome</keyword>
<accession>A0ABW1ZAJ5</accession>
<proteinExistence type="predicted"/>
<gene>
    <name evidence="2" type="ORF">ACFQBQ_09890</name>
</gene>
<dbReference type="InterPro" id="IPR029063">
    <property type="entry name" value="SAM-dependent_MTases_sf"/>
</dbReference>
<keyword evidence="2" id="KW-0489">Methyltransferase</keyword>
<dbReference type="Gene3D" id="3.40.50.150">
    <property type="entry name" value="Vaccinia Virus protein VP39"/>
    <property type="match status" value="1"/>
</dbReference>
<feature type="domain" description="Methyltransferase" evidence="1">
    <location>
        <begin position="110"/>
        <end position="177"/>
    </location>
</feature>
<dbReference type="Proteomes" id="UP001596391">
    <property type="component" value="Unassembled WGS sequence"/>
</dbReference>
<comment type="caution">
    <text evidence="2">The sequence shown here is derived from an EMBL/GenBank/DDBJ whole genome shotgun (WGS) entry which is preliminary data.</text>
</comment>
<reference evidence="3" key="1">
    <citation type="journal article" date="2019" name="Int. J. Syst. Evol. Microbiol.">
        <title>The Global Catalogue of Microorganisms (GCM) 10K type strain sequencing project: providing services to taxonomists for standard genome sequencing and annotation.</title>
        <authorList>
            <consortium name="The Broad Institute Genomics Platform"/>
            <consortium name="The Broad Institute Genome Sequencing Center for Infectious Disease"/>
            <person name="Wu L."/>
            <person name="Ma J."/>
        </authorList>
    </citation>
    <scope>NUCLEOTIDE SEQUENCE [LARGE SCALE GENOMIC DNA]</scope>
    <source>
        <strain evidence="3">CGMCC 1.16026</strain>
    </source>
</reference>